<evidence type="ECO:0000256" key="9">
    <source>
        <dbReference type="SAM" id="Phobius"/>
    </source>
</evidence>
<keyword evidence="9" id="KW-0472">Membrane</keyword>
<dbReference type="PANTHER" id="PTHR43289">
    <property type="entry name" value="MITOGEN-ACTIVATED PROTEIN KINASE KINASE KINASE 20-RELATED"/>
    <property type="match status" value="1"/>
</dbReference>
<dbReference type="EMBL" id="SISG01000001">
    <property type="protein sequence ID" value="TBN57860.1"/>
    <property type="molecule type" value="Genomic_DNA"/>
</dbReference>
<dbReference type="SMART" id="SM00220">
    <property type="entry name" value="S_TKc"/>
    <property type="match status" value="1"/>
</dbReference>
<reference evidence="12" key="1">
    <citation type="submission" date="2019-02" db="EMBL/GenBank/DDBJ databases">
        <title>Glaciihabitans arcticus sp. nov., a psychrotolerant bacterium isolated from polar soil.</title>
        <authorList>
            <person name="Dahal R.H."/>
        </authorList>
    </citation>
    <scope>NUCLEOTIDE SEQUENCE [LARGE SCALE GENOMIC DNA]</scope>
    <source>
        <strain evidence="12">RP-3-7</strain>
    </source>
</reference>
<keyword evidence="3" id="KW-0808">Transferase</keyword>
<protein>
    <recommendedName>
        <fullName evidence="1">non-specific serine/threonine protein kinase</fullName>
        <ecNumber evidence="1">2.7.11.1</ecNumber>
    </recommendedName>
</protein>
<feature type="binding site" evidence="7">
    <location>
        <position position="74"/>
    </location>
    <ligand>
        <name>ATP</name>
        <dbReference type="ChEBI" id="CHEBI:30616"/>
    </ligand>
</feature>
<dbReference type="GO" id="GO:0005524">
    <property type="term" value="F:ATP binding"/>
    <property type="evidence" value="ECO:0007669"/>
    <property type="project" value="UniProtKB-UniRule"/>
</dbReference>
<dbReference type="InterPro" id="IPR000719">
    <property type="entry name" value="Prot_kinase_dom"/>
</dbReference>
<keyword evidence="9" id="KW-0812">Transmembrane</keyword>
<evidence type="ECO:0000256" key="8">
    <source>
        <dbReference type="SAM" id="MobiDB-lite"/>
    </source>
</evidence>
<evidence type="ECO:0000313" key="11">
    <source>
        <dbReference type="EMBL" id="TBN57860.1"/>
    </source>
</evidence>
<evidence type="ECO:0000256" key="3">
    <source>
        <dbReference type="ARBA" id="ARBA00022679"/>
    </source>
</evidence>
<dbReference type="Proteomes" id="UP000294194">
    <property type="component" value="Unassembled WGS sequence"/>
</dbReference>
<keyword evidence="5 11" id="KW-0418">Kinase</keyword>
<keyword evidence="9" id="KW-1133">Transmembrane helix</keyword>
<dbReference type="PROSITE" id="PS00107">
    <property type="entry name" value="PROTEIN_KINASE_ATP"/>
    <property type="match status" value="1"/>
</dbReference>
<keyword evidence="6 7" id="KW-0067">ATP-binding</keyword>
<evidence type="ECO:0000256" key="2">
    <source>
        <dbReference type="ARBA" id="ARBA00022527"/>
    </source>
</evidence>
<dbReference type="Gene3D" id="1.10.510.10">
    <property type="entry name" value="Transferase(Phosphotransferase) domain 1"/>
    <property type="match status" value="1"/>
</dbReference>
<feature type="domain" description="Protein kinase" evidence="10">
    <location>
        <begin position="45"/>
        <end position="310"/>
    </location>
</feature>
<dbReference type="PANTHER" id="PTHR43289:SF6">
    <property type="entry name" value="SERINE_THREONINE-PROTEIN KINASE NEKL-3"/>
    <property type="match status" value="1"/>
</dbReference>
<evidence type="ECO:0000313" key="12">
    <source>
        <dbReference type="Proteomes" id="UP000294194"/>
    </source>
</evidence>
<sequence>MDPAVYGQHLLVHAQSQSCARSVPPNPGVAVSTRLPAQPPVLAGYTYSRLLGSGGFADVYLFEQNMPKRSVAVKVLLQNIVDESVLRTFNAEADSMARLSAHPSILTVFDASISSDGRPFLVMELCKASMGGRYRKEQLTVSEVLNIGVKIASALETAHRTGLLHRDIKPSNILITSFGTPVLADFGIAGSIANADNDEVILMSVPWSAPEVVELRSSGSIATEVWALGATLYTLLAGRSPFEADGAGANEQKQLSSRISKAKFVAIARPDVPARLQQALARALSRDPAMRQASMLELATELQHVQHELGLMPTPLEVATDDWIAADAPVNFDNAVHRGPVVSTVAQNSRRSTAVNTDANRRRPDDEAVLTQGPARARKSPLVPLLWVAGSVVVLAIIAIVGAVVIGGL</sequence>
<evidence type="ECO:0000256" key="4">
    <source>
        <dbReference type="ARBA" id="ARBA00022741"/>
    </source>
</evidence>
<dbReference type="PROSITE" id="PS00108">
    <property type="entry name" value="PROTEIN_KINASE_ST"/>
    <property type="match status" value="1"/>
</dbReference>
<feature type="compositionally biased region" description="Polar residues" evidence="8">
    <location>
        <begin position="347"/>
        <end position="358"/>
    </location>
</feature>
<keyword evidence="12" id="KW-1185">Reference proteome</keyword>
<evidence type="ECO:0000256" key="5">
    <source>
        <dbReference type="ARBA" id="ARBA00022777"/>
    </source>
</evidence>
<dbReference type="Gene3D" id="3.30.200.20">
    <property type="entry name" value="Phosphorylase Kinase, domain 1"/>
    <property type="match status" value="1"/>
</dbReference>
<comment type="caution">
    <text evidence="11">The sequence shown here is derived from an EMBL/GenBank/DDBJ whole genome shotgun (WGS) entry which is preliminary data.</text>
</comment>
<organism evidence="11 12">
    <name type="scientific">Glaciihabitans arcticus</name>
    <dbReference type="NCBI Taxonomy" id="2668039"/>
    <lineage>
        <taxon>Bacteria</taxon>
        <taxon>Bacillati</taxon>
        <taxon>Actinomycetota</taxon>
        <taxon>Actinomycetes</taxon>
        <taxon>Micrococcales</taxon>
        <taxon>Microbacteriaceae</taxon>
        <taxon>Glaciihabitans</taxon>
    </lineage>
</organism>
<gene>
    <name evidence="11" type="ORF">EYE40_10915</name>
</gene>
<dbReference type="InterPro" id="IPR008271">
    <property type="entry name" value="Ser/Thr_kinase_AS"/>
</dbReference>
<dbReference type="InterPro" id="IPR017441">
    <property type="entry name" value="Protein_kinase_ATP_BS"/>
</dbReference>
<accession>A0A4Q9GZM1</accession>
<dbReference type="SUPFAM" id="SSF56112">
    <property type="entry name" value="Protein kinase-like (PK-like)"/>
    <property type="match status" value="1"/>
</dbReference>
<dbReference type="CDD" id="cd14014">
    <property type="entry name" value="STKc_PknB_like"/>
    <property type="match status" value="1"/>
</dbReference>
<evidence type="ECO:0000256" key="7">
    <source>
        <dbReference type="PROSITE-ProRule" id="PRU10141"/>
    </source>
</evidence>
<feature type="transmembrane region" description="Helical" evidence="9">
    <location>
        <begin position="385"/>
        <end position="406"/>
    </location>
</feature>
<evidence type="ECO:0000259" key="10">
    <source>
        <dbReference type="PROSITE" id="PS50011"/>
    </source>
</evidence>
<feature type="region of interest" description="Disordered" evidence="8">
    <location>
        <begin position="347"/>
        <end position="373"/>
    </location>
</feature>
<name>A0A4Q9GZM1_9MICO</name>
<dbReference type="InterPro" id="IPR011009">
    <property type="entry name" value="Kinase-like_dom_sf"/>
</dbReference>
<keyword evidence="2 11" id="KW-0723">Serine/threonine-protein kinase</keyword>
<dbReference type="AlphaFoldDB" id="A0A4Q9GZM1"/>
<proteinExistence type="predicted"/>
<keyword evidence="4 7" id="KW-0547">Nucleotide-binding</keyword>
<evidence type="ECO:0000256" key="6">
    <source>
        <dbReference type="ARBA" id="ARBA00022840"/>
    </source>
</evidence>
<dbReference type="Pfam" id="PF00069">
    <property type="entry name" value="Pkinase"/>
    <property type="match status" value="1"/>
</dbReference>
<dbReference type="GO" id="GO:0004674">
    <property type="term" value="F:protein serine/threonine kinase activity"/>
    <property type="evidence" value="ECO:0007669"/>
    <property type="project" value="UniProtKB-KW"/>
</dbReference>
<evidence type="ECO:0000256" key="1">
    <source>
        <dbReference type="ARBA" id="ARBA00012513"/>
    </source>
</evidence>
<dbReference type="EC" id="2.7.11.1" evidence="1"/>
<dbReference type="PROSITE" id="PS50011">
    <property type="entry name" value="PROTEIN_KINASE_DOM"/>
    <property type="match status" value="1"/>
</dbReference>